<protein>
    <recommendedName>
        <fullName evidence="6">TF-B3 domain-containing protein</fullName>
    </recommendedName>
</protein>
<dbReference type="Gene3D" id="2.40.330.10">
    <property type="entry name" value="DNA-binding pseudobarrel domain"/>
    <property type="match status" value="2"/>
</dbReference>
<dbReference type="GO" id="GO:0003677">
    <property type="term" value="F:DNA binding"/>
    <property type="evidence" value="ECO:0007669"/>
    <property type="project" value="UniProtKB-KW"/>
</dbReference>
<keyword evidence="11" id="KW-1185">Reference proteome</keyword>
<dbReference type="Pfam" id="PF02362">
    <property type="entry name" value="B3"/>
    <property type="match status" value="1"/>
</dbReference>
<dbReference type="PANTHER" id="PTHR31674">
    <property type="entry name" value="B3 DOMAIN-CONTAINING PROTEIN REM-LIKE 3-RELATED"/>
    <property type="match status" value="1"/>
</dbReference>
<evidence type="ECO:0000313" key="8">
    <source>
        <dbReference type="EMBL" id="KAG0584437.1"/>
    </source>
</evidence>
<organism evidence="9 11">
    <name type="scientific">Ceratodon purpureus</name>
    <name type="common">Fire moss</name>
    <name type="synonym">Dicranum purpureum</name>
    <dbReference type="NCBI Taxonomy" id="3225"/>
    <lineage>
        <taxon>Eukaryota</taxon>
        <taxon>Viridiplantae</taxon>
        <taxon>Streptophyta</taxon>
        <taxon>Embryophyta</taxon>
        <taxon>Bryophyta</taxon>
        <taxon>Bryophytina</taxon>
        <taxon>Bryopsida</taxon>
        <taxon>Dicranidae</taxon>
        <taxon>Pseudoditrichales</taxon>
        <taxon>Ditrichaceae</taxon>
        <taxon>Ceratodon</taxon>
    </lineage>
</organism>
<evidence type="ECO:0000313" key="10">
    <source>
        <dbReference type="EMBL" id="KAG0584448.1"/>
    </source>
</evidence>
<accession>A0A8T0INN9</accession>
<dbReference type="EMBL" id="CM026423">
    <property type="protein sequence ID" value="KAG0584437.1"/>
    <property type="molecule type" value="Genomic_DNA"/>
</dbReference>
<evidence type="ECO:0000256" key="5">
    <source>
        <dbReference type="ARBA" id="ARBA00023242"/>
    </source>
</evidence>
<keyword evidence="2" id="KW-0805">Transcription regulation</keyword>
<keyword evidence="1" id="KW-0677">Repeat</keyword>
<dbReference type="PANTHER" id="PTHR31674:SF62">
    <property type="entry name" value="B3 DOMAIN-CONTAINING PROTEIN REM14-RELATED"/>
    <property type="match status" value="1"/>
</dbReference>
<dbReference type="InterPro" id="IPR003340">
    <property type="entry name" value="B3_DNA-bd"/>
</dbReference>
<proteinExistence type="predicted"/>
<dbReference type="EMBL" id="CM026425">
    <property type="protein sequence ID" value="KAG0575945.1"/>
    <property type="molecule type" value="Genomic_DNA"/>
</dbReference>
<evidence type="ECO:0000313" key="11">
    <source>
        <dbReference type="Proteomes" id="UP000822688"/>
    </source>
</evidence>
<gene>
    <name evidence="8" type="ORF">KC19_3G209300</name>
    <name evidence="9" type="ORF">KC19_3G210100</name>
    <name evidence="10" type="ORF">KC19_3G210300</name>
    <name evidence="7" type="ORF">KC19_5G042500</name>
</gene>
<dbReference type="EMBL" id="CM026423">
    <property type="protein sequence ID" value="KAG0584446.1"/>
    <property type="molecule type" value="Genomic_DNA"/>
</dbReference>
<evidence type="ECO:0000256" key="4">
    <source>
        <dbReference type="ARBA" id="ARBA00023163"/>
    </source>
</evidence>
<evidence type="ECO:0000256" key="2">
    <source>
        <dbReference type="ARBA" id="ARBA00023015"/>
    </source>
</evidence>
<dbReference type="PROSITE" id="PS50863">
    <property type="entry name" value="B3"/>
    <property type="match status" value="1"/>
</dbReference>
<keyword evidence="5" id="KW-0539">Nucleus</keyword>
<dbReference type="SUPFAM" id="SSF101936">
    <property type="entry name" value="DNA-binding pseudobarrel domain"/>
    <property type="match status" value="2"/>
</dbReference>
<name>A0A8T0INN9_CERPU</name>
<dbReference type="EMBL" id="CM026423">
    <property type="protein sequence ID" value="KAG0584448.1"/>
    <property type="molecule type" value="Genomic_DNA"/>
</dbReference>
<dbReference type="Proteomes" id="UP000822688">
    <property type="component" value="Chromosome 5"/>
</dbReference>
<keyword evidence="3" id="KW-0238">DNA-binding</keyword>
<dbReference type="AlphaFoldDB" id="A0A8T0INN9"/>
<keyword evidence="4" id="KW-0804">Transcription</keyword>
<dbReference type="InterPro" id="IPR015300">
    <property type="entry name" value="DNA-bd_pseudobarrel_sf"/>
</dbReference>
<feature type="domain" description="TF-B3" evidence="6">
    <location>
        <begin position="19"/>
        <end position="120"/>
    </location>
</feature>
<evidence type="ECO:0000313" key="9">
    <source>
        <dbReference type="EMBL" id="KAG0584446.1"/>
    </source>
</evidence>
<dbReference type="CDD" id="cd10017">
    <property type="entry name" value="B3_DNA"/>
    <property type="match status" value="1"/>
</dbReference>
<reference evidence="9" key="1">
    <citation type="submission" date="2020-06" db="EMBL/GenBank/DDBJ databases">
        <title>WGS assembly of Ceratodon purpureus strain R40.</title>
        <authorList>
            <person name="Carey S.B."/>
            <person name="Jenkins J."/>
            <person name="Shu S."/>
            <person name="Lovell J.T."/>
            <person name="Sreedasyam A."/>
            <person name="Maumus F."/>
            <person name="Tiley G.P."/>
            <person name="Fernandez-Pozo N."/>
            <person name="Barry K."/>
            <person name="Chen C."/>
            <person name="Wang M."/>
            <person name="Lipzen A."/>
            <person name="Daum C."/>
            <person name="Saski C.A."/>
            <person name="Payton A.C."/>
            <person name="Mcbreen J.C."/>
            <person name="Conrad R.E."/>
            <person name="Kollar L.M."/>
            <person name="Olsson S."/>
            <person name="Huttunen S."/>
            <person name="Landis J.B."/>
            <person name="Wickett N.J."/>
            <person name="Johnson M.G."/>
            <person name="Rensing S.A."/>
            <person name="Grimwood J."/>
            <person name="Schmutz J."/>
            <person name="Mcdaniel S.F."/>
        </authorList>
    </citation>
    <scope>NUCLEOTIDE SEQUENCE</scope>
    <source>
        <strain evidence="9">R40</strain>
    </source>
</reference>
<evidence type="ECO:0000256" key="1">
    <source>
        <dbReference type="ARBA" id="ARBA00022737"/>
    </source>
</evidence>
<sequence length="244" mass="27215">MSNDLEKLVLDDLDEAAGNYFTIRIISKTQPARLEVPAPFTAMTGWPGAAHCSLLTSYRGHREWPLQMTQVSSSSRVGNAISDSVGWANFIDHMAVSVGDILIFELVDDHTLEASIAYHRGRAPHSLHIPDSMHSDPQVVNANRPHFKKKLRISHTRADKSARLDIPTLFWRSVGPEKFDGSLVTLSGPRGEHVVQSSLCVTPKQTFCFFSGGWSDFRTMNDLKLGDTVVFTKVTDCRYEVTKE</sequence>
<evidence type="ECO:0000259" key="6">
    <source>
        <dbReference type="PROSITE" id="PS50863"/>
    </source>
</evidence>
<evidence type="ECO:0000256" key="3">
    <source>
        <dbReference type="ARBA" id="ARBA00023125"/>
    </source>
</evidence>
<evidence type="ECO:0000313" key="7">
    <source>
        <dbReference type="EMBL" id="KAG0575945.1"/>
    </source>
</evidence>
<dbReference type="Proteomes" id="UP000822688">
    <property type="component" value="Chromosome 3"/>
</dbReference>
<comment type="caution">
    <text evidence="9">The sequence shown here is derived from an EMBL/GenBank/DDBJ whole genome shotgun (WGS) entry which is preliminary data.</text>
</comment>
<dbReference type="InterPro" id="IPR039218">
    <property type="entry name" value="REM_fam"/>
</dbReference>